<dbReference type="Gene3D" id="3.40.50.300">
    <property type="entry name" value="P-loop containing nucleotide triphosphate hydrolases"/>
    <property type="match status" value="1"/>
</dbReference>
<dbReference type="InterPro" id="IPR003593">
    <property type="entry name" value="AAA+_ATPase"/>
</dbReference>
<dbReference type="SUPFAM" id="SSF90123">
    <property type="entry name" value="ABC transporter transmembrane region"/>
    <property type="match status" value="1"/>
</dbReference>
<dbReference type="GO" id="GO:0016887">
    <property type="term" value="F:ATP hydrolysis activity"/>
    <property type="evidence" value="ECO:0007669"/>
    <property type="project" value="InterPro"/>
</dbReference>
<feature type="transmembrane region" description="Helical" evidence="7">
    <location>
        <begin position="269"/>
        <end position="288"/>
    </location>
</feature>
<dbReference type="GO" id="GO:0005886">
    <property type="term" value="C:plasma membrane"/>
    <property type="evidence" value="ECO:0007669"/>
    <property type="project" value="UniProtKB-SubCell"/>
</dbReference>
<keyword evidence="5 7" id="KW-1133">Transmembrane helix</keyword>
<evidence type="ECO:0000256" key="7">
    <source>
        <dbReference type="SAM" id="Phobius"/>
    </source>
</evidence>
<comment type="subcellular location">
    <subcellularLocation>
        <location evidence="1">Cell membrane</location>
        <topology evidence="1">Multi-pass membrane protein</topology>
    </subcellularLocation>
</comment>
<accession>A0A2M6WLE0</accession>
<feature type="domain" description="ABC transmembrane type-1" evidence="9">
    <location>
        <begin position="29"/>
        <end position="326"/>
    </location>
</feature>
<keyword evidence="2 7" id="KW-0812">Transmembrane</keyword>
<organism evidence="10 11">
    <name type="scientific">Candidatus Falkowbacteria bacterium CG10_big_fil_rev_8_21_14_0_10_43_11</name>
    <dbReference type="NCBI Taxonomy" id="1974568"/>
    <lineage>
        <taxon>Bacteria</taxon>
        <taxon>Candidatus Falkowiibacteriota</taxon>
    </lineage>
</organism>
<dbReference type="InterPro" id="IPR011527">
    <property type="entry name" value="ABC1_TM_dom"/>
</dbReference>
<evidence type="ECO:0000256" key="1">
    <source>
        <dbReference type="ARBA" id="ARBA00004651"/>
    </source>
</evidence>
<dbReference type="GO" id="GO:0015421">
    <property type="term" value="F:ABC-type oligopeptide transporter activity"/>
    <property type="evidence" value="ECO:0007669"/>
    <property type="project" value="TreeGrafter"/>
</dbReference>
<keyword evidence="4" id="KW-0067">ATP-binding</keyword>
<protein>
    <recommendedName>
        <fullName evidence="12">ABC transporter ATP-binding protein</fullName>
    </recommendedName>
</protein>
<evidence type="ECO:0008006" key="12">
    <source>
        <dbReference type="Google" id="ProtNLM"/>
    </source>
</evidence>
<dbReference type="Pfam" id="PF00664">
    <property type="entry name" value="ABC_membrane"/>
    <property type="match status" value="1"/>
</dbReference>
<dbReference type="Proteomes" id="UP000229335">
    <property type="component" value="Unassembled WGS sequence"/>
</dbReference>
<evidence type="ECO:0000259" key="8">
    <source>
        <dbReference type="PROSITE" id="PS50893"/>
    </source>
</evidence>
<dbReference type="InterPro" id="IPR027417">
    <property type="entry name" value="P-loop_NTPase"/>
</dbReference>
<evidence type="ECO:0000256" key="3">
    <source>
        <dbReference type="ARBA" id="ARBA00022741"/>
    </source>
</evidence>
<dbReference type="InterPro" id="IPR036640">
    <property type="entry name" value="ABC1_TM_sf"/>
</dbReference>
<dbReference type="EMBL" id="PFAS01000069">
    <property type="protein sequence ID" value="PIT93534.1"/>
    <property type="molecule type" value="Genomic_DNA"/>
</dbReference>
<dbReference type="SMART" id="SM00382">
    <property type="entry name" value="AAA"/>
    <property type="match status" value="1"/>
</dbReference>
<dbReference type="PROSITE" id="PS50893">
    <property type="entry name" value="ABC_TRANSPORTER_2"/>
    <property type="match status" value="1"/>
</dbReference>
<dbReference type="AlphaFoldDB" id="A0A2M6WLE0"/>
<dbReference type="FunFam" id="3.40.50.300:FF:000218">
    <property type="entry name" value="Multidrug ABC transporter ATP-binding protein"/>
    <property type="match status" value="1"/>
</dbReference>
<gene>
    <name evidence="10" type="ORF">COU00_03855</name>
</gene>
<dbReference type="InterPro" id="IPR039421">
    <property type="entry name" value="Type_1_exporter"/>
</dbReference>
<dbReference type="Pfam" id="PF00005">
    <property type="entry name" value="ABC_tran"/>
    <property type="match status" value="1"/>
</dbReference>
<evidence type="ECO:0000256" key="2">
    <source>
        <dbReference type="ARBA" id="ARBA00022692"/>
    </source>
</evidence>
<feature type="transmembrane region" description="Helical" evidence="7">
    <location>
        <begin position="294"/>
        <end position="314"/>
    </location>
</feature>
<dbReference type="PANTHER" id="PTHR43394:SF1">
    <property type="entry name" value="ATP-BINDING CASSETTE SUB-FAMILY B MEMBER 10, MITOCHONDRIAL"/>
    <property type="match status" value="1"/>
</dbReference>
<dbReference type="SUPFAM" id="SSF52540">
    <property type="entry name" value="P-loop containing nucleoside triphosphate hydrolases"/>
    <property type="match status" value="1"/>
</dbReference>
<evidence type="ECO:0000259" key="9">
    <source>
        <dbReference type="PROSITE" id="PS50929"/>
    </source>
</evidence>
<proteinExistence type="predicted"/>
<dbReference type="GO" id="GO:0005524">
    <property type="term" value="F:ATP binding"/>
    <property type="evidence" value="ECO:0007669"/>
    <property type="project" value="UniProtKB-KW"/>
</dbReference>
<dbReference type="PROSITE" id="PS50929">
    <property type="entry name" value="ABC_TM1F"/>
    <property type="match status" value="1"/>
</dbReference>
<dbReference type="InterPro" id="IPR003439">
    <property type="entry name" value="ABC_transporter-like_ATP-bd"/>
</dbReference>
<feature type="domain" description="ABC transporter" evidence="8">
    <location>
        <begin position="360"/>
        <end position="594"/>
    </location>
</feature>
<evidence type="ECO:0000256" key="6">
    <source>
        <dbReference type="ARBA" id="ARBA00023136"/>
    </source>
</evidence>
<dbReference type="InterPro" id="IPR017871">
    <property type="entry name" value="ABC_transporter-like_CS"/>
</dbReference>
<evidence type="ECO:0000256" key="4">
    <source>
        <dbReference type="ARBA" id="ARBA00022840"/>
    </source>
</evidence>
<dbReference type="Gene3D" id="1.20.1560.10">
    <property type="entry name" value="ABC transporter type 1, transmembrane domain"/>
    <property type="match status" value="1"/>
</dbReference>
<dbReference type="PANTHER" id="PTHR43394">
    <property type="entry name" value="ATP-DEPENDENT PERMEASE MDL1, MITOCHONDRIAL"/>
    <property type="match status" value="1"/>
</dbReference>
<name>A0A2M6WLE0_9BACT</name>
<evidence type="ECO:0000313" key="10">
    <source>
        <dbReference type="EMBL" id="PIT93534.1"/>
    </source>
</evidence>
<sequence>MAILVKDNKIRTVIKLSRRAFGKYKLQTIILTALGFLTGLLEGVGISAIIPLFSFITKDKENGTDFISQSIENFFLYFNINFSVNYLLIFVSLLFVARAVLLILCGFIKIKITTDYQRCVRDDLFNKTIKSNWPHLLKQKVGYLDTVIINDVNNGAKLLDQISMMIMTITSLLMYTLVAVNISFYITGLTFVLGGILFLVCKPLIYKTRVLARETGLVNKDVAHYIGENIIGMKTIKTMSVENRVIATGKKHFDKLKELEIKLYLLKEITGDFIPPVSLVFICVIFAFSYQSPAFNFAALAAIIYLIQKIFSYIQQLQNTLHSVSASAPFLITVMDYQEQSEKNKEAKGGANSFEFNDKLEFSNVSFSYNGSSKILSRINFAVKKGELVGLIGPSGAGKTTIVDLILRLFQPSGGEILLDGKNINSINLEEWRKNAGYVSQDMFLINDTIANNIRFYNPEISDKAIAEAAKMANIYDFIQSCPEKFATVVGERGVLLSAGQRQRIAIARVLVRQPKFLVLDEATSALDNESELEIQEVIKGLREKVTVFIVAHRLSTVINSDRLIVLADKRIIEQGSPDSLLQNKQSYFAKVYNL</sequence>
<feature type="transmembrane region" description="Helical" evidence="7">
    <location>
        <begin position="28"/>
        <end position="56"/>
    </location>
</feature>
<dbReference type="PROSITE" id="PS00211">
    <property type="entry name" value="ABC_TRANSPORTER_1"/>
    <property type="match status" value="1"/>
</dbReference>
<evidence type="ECO:0000313" key="11">
    <source>
        <dbReference type="Proteomes" id="UP000229335"/>
    </source>
</evidence>
<evidence type="ECO:0000256" key="5">
    <source>
        <dbReference type="ARBA" id="ARBA00022989"/>
    </source>
</evidence>
<feature type="transmembrane region" description="Helical" evidence="7">
    <location>
        <begin position="86"/>
        <end position="108"/>
    </location>
</feature>
<keyword evidence="6 7" id="KW-0472">Membrane</keyword>
<comment type="caution">
    <text evidence="10">The sequence shown here is derived from an EMBL/GenBank/DDBJ whole genome shotgun (WGS) entry which is preliminary data.</text>
</comment>
<feature type="transmembrane region" description="Helical" evidence="7">
    <location>
        <begin position="184"/>
        <end position="205"/>
    </location>
</feature>
<keyword evidence="3" id="KW-0547">Nucleotide-binding</keyword>
<reference evidence="11" key="1">
    <citation type="submission" date="2017-09" db="EMBL/GenBank/DDBJ databases">
        <title>Depth-based differentiation of microbial function through sediment-hosted aquifers and enrichment of novel symbionts in the deep terrestrial subsurface.</title>
        <authorList>
            <person name="Probst A.J."/>
            <person name="Ladd B."/>
            <person name="Jarett J.K."/>
            <person name="Geller-Mcgrath D.E."/>
            <person name="Sieber C.M.K."/>
            <person name="Emerson J.B."/>
            <person name="Anantharaman K."/>
            <person name="Thomas B.C."/>
            <person name="Malmstrom R."/>
            <person name="Stieglmeier M."/>
            <person name="Klingl A."/>
            <person name="Woyke T."/>
            <person name="Ryan C.M."/>
            <person name="Banfield J.F."/>
        </authorList>
    </citation>
    <scope>NUCLEOTIDE SEQUENCE [LARGE SCALE GENOMIC DNA]</scope>
</reference>